<keyword evidence="3" id="KW-1185">Reference proteome</keyword>
<dbReference type="Gene3D" id="2.40.50.140">
    <property type="entry name" value="Nucleic acid-binding proteins"/>
    <property type="match status" value="1"/>
</dbReference>
<dbReference type="AlphaFoldDB" id="A0AAV1AL57"/>
<dbReference type="EMBL" id="OX451739">
    <property type="protein sequence ID" value="CAI8610403.1"/>
    <property type="molecule type" value="Genomic_DNA"/>
</dbReference>
<name>A0AAV1AL57_VICFA</name>
<reference evidence="2 3" key="1">
    <citation type="submission" date="2023-01" db="EMBL/GenBank/DDBJ databases">
        <authorList>
            <person name="Kreplak J."/>
        </authorList>
    </citation>
    <scope>NUCLEOTIDE SEQUENCE [LARGE SCALE GENOMIC DNA]</scope>
</reference>
<proteinExistence type="predicted"/>
<accession>A0AAV1AL57</accession>
<evidence type="ECO:0000256" key="1">
    <source>
        <dbReference type="SAM" id="MobiDB-lite"/>
    </source>
</evidence>
<gene>
    <name evidence="2" type="ORF">VFH_IV180800</name>
</gene>
<dbReference type="InterPro" id="IPR012340">
    <property type="entry name" value="NA-bd_OB-fold"/>
</dbReference>
<evidence type="ECO:0000313" key="3">
    <source>
        <dbReference type="Proteomes" id="UP001157006"/>
    </source>
</evidence>
<organism evidence="2 3">
    <name type="scientific">Vicia faba</name>
    <name type="common">Broad bean</name>
    <name type="synonym">Faba vulgaris</name>
    <dbReference type="NCBI Taxonomy" id="3906"/>
    <lineage>
        <taxon>Eukaryota</taxon>
        <taxon>Viridiplantae</taxon>
        <taxon>Streptophyta</taxon>
        <taxon>Embryophyta</taxon>
        <taxon>Tracheophyta</taxon>
        <taxon>Spermatophyta</taxon>
        <taxon>Magnoliopsida</taxon>
        <taxon>eudicotyledons</taxon>
        <taxon>Gunneridae</taxon>
        <taxon>Pentapetalae</taxon>
        <taxon>rosids</taxon>
        <taxon>fabids</taxon>
        <taxon>Fabales</taxon>
        <taxon>Fabaceae</taxon>
        <taxon>Papilionoideae</taxon>
        <taxon>50 kb inversion clade</taxon>
        <taxon>NPAAA clade</taxon>
        <taxon>Hologalegina</taxon>
        <taxon>IRL clade</taxon>
        <taxon>Fabeae</taxon>
        <taxon>Vicia</taxon>
    </lineage>
</organism>
<evidence type="ECO:0000313" key="2">
    <source>
        <dbReference type="EMBL" id="CAI8610403.1"/>
    </source>
</evidence>
<sequence length="207" mass="23087">MSKDSIITISGKLGSNSQLSSQSSENHQLAPIQKLLFKAVVMPIADIIKLGSICTLYKIEIEVCHTGKSCNFVFCNRECKLLLGLSSAQLRHTMIQDGIHDPLEFSLALDQMLDLEITFKVKWQPRWKNCSVVMILKNDPFIKQLGDQLETIENFDITSKHNSGPITPPGKRQFLDASSESTSSEGFCDGELSSNKLKNIIKVEKND</sequence>
<feature type="compositionally biased region" description="Polar residues" evidence="1">
    <location>
        <begin position="176"/>
        <end position="185"/>
    </location>
</feature>
<protein>
    <submittedName>
        <fullName evidence="2">Uncharacterized protein</fullName>
    </submittedName>
</protein>
<dbReference type="Proteomes" id="UP001157006">
    <property type="component" value="Chromosome 4"/>
</dbReference>
<feature type="region of interest" description="Disordered" evidence="1">
    <location>
        <begin position="160"/>
        <end position="188"/>
    </location>
</feature>